<organism evidence="2 3">
    <name type="scientific">[Bacteroides] pectinophilus ATCC 43243</name>
    <dbReference type="NCBI Taxonomy" id="483218"/>
    <lineage>
        <taxon>Bacteria</taxon>
        <taxon>Bacillati</taxon>
        <taxon>Bacillota</taxon>
        <taxon>Clostridia</taxon>
        <taxon>Eubacteriales</taxon>
    </lineage>
</organism>
<evidence type="ECO:0008006" key="4">
    <source>
        <dbReference type="Google" id="ProtNLM"/>
    </source>
</evidence>
<feature type="transmembrane region" description="Helical" evidence="1">
    <location>
        <begin position="129"/>
        <end position="150"/>
    </location>
</feature>
<feature type="transmembrane region" description="Helical" evidence="1">
    <location>
        <begin position="156"/>
        <end position="181"/>
    </location>
</feature>
<dbReference type="STRING" id="483218.BACPEC_02038"/>
<keyword evidence="1" id="KW-1133">Transmembrane helix</keyword>
<dbReference type="AlphaFoldDB" id="B7ASI3"/>
<dbReference type="eggNOG" id="COG4652">
    <property type="taxonomic scope" value="Bacteria"/>
</dbReference>
<keyword evidence="1" id="KW-0472">Membrane</keyword>
<dbReference type="InterPro" id="IPR006541">
    <property type="entry name" value="Bacteriocin_ass"/>
</dbReference>
<accession>B7ASI3</accession>
<reference evidence="2 3" key="1">
    <citation type="submission" date="2008-11" db="EMBL/GenBank/DDBJ databases">
        <title>Draft genome sequence of Bacteroides pectinophilus (ATCC 43243).</title>
        <authorList>
            <person name="Sudarsanam P."/>
            <person name="Ley R."/>
            <person name="Guruge J."/>
            <person name="Turnbaugh P.J."/>
            <person name="Mahowald M."/>
            <person name="Liep D."/>
            <person name="Gordon J."/>
        </authorList>
    </citation>
    <scope>NUCLEOTIDE SEQUENCE [LARGE SCALE GENOMIC DNA]</scope>
    <source>
        <strain evidence="2 3">ATCC 43243</strain>
    </source>
</reference>
<reference evidence="2 3" key="2">
    <citation type="submission" date="2008-11" db="EMBL/GenBank/DDBJ databases">
        <authorList>
            <person name="Fulton L."/>
            <person name="Clifton S."/>
            <person name="Fulton B."/>
            <person name="Xu J."/>
            <person name="Minx P."/>
            <person name="Pepin K.H."/>
            <person name="Johnson M."/>
            <person name="Bhonagiri V."/>
            <person name="Nash W.E."/>
            <person name="Mardis E.R."/>
            <person name="Wilson R.K."/>
        </authorList>
    </citation>
    <scope>NUCLEOTIDE SEQUENCE [LARGE SCALE GENOMIC DNA]</scope>
    <source>
        <strain evidence="2 3">ATCC 43243</strain>
    </source>
</reference>
<sequence>MVSKKSKNPIIIYQANKDLAVNGGYLESYKAGAVLFQCDEKQLRNISKKYEDMLGNYQLVITNVHEQYLYNHTFLIKLVGFLSSLCTIVLLLNIMIIVTVSRLEFRENAMKISLMKIFGYSLFERHKTLLKMIVVENFVILVGMLIYSLLSVQTEVGISILVSSFMALIEFTIIFFNITIVEKTNIPKSLKGGCL</sequence>
<evidence type="ECO:0000256" key="1">
    <source>
        <dbReference type="SAM" id="Phobius"/>
    </source>
</evidence>
<dbReference type="Pfam" id="PF07242">
    <property type="entry name" value="DUF1430"/>
    <property type="match status" value="1"/>
</dbReference>
<gene>
    <name evidence="2" type="ORF">BACPEC_02038</name>
</gene>
<comment type="caution">
    <text evidence="2">The sequence shown here is derived from an EMBL/GenBank/DDBJ whole genome shotgun (WGS) entry which is preliminary data.</text>
</comment>
<keyword evidence="1" id="KW-0812">Transmembrane</keyword>
<feature type="transmembrane region" description="Helical" evidence="1">
    <location>
        <begin position="74"/>
        <end position="100"/>
    </location>
</feature>
<name>B7ASI3_9FIRM</name>
<proteinExistence type="predicted"/>
<dbReference type="EMBL" id="ABVQ01000036">
    <property type="protein sequence ID" value="EEC57529.1"/>
    <property type="molecule type" value="Genomic_DNA"/>
</dbReference>
<evidence type="ECO:0000313" key="2">
    <source>
        <dbReference type="EMBL" id="EEC57529.1"/>
    </source>
</evidence>
<dbReference type="Proteomes" id="UP000003136">
    <property type="component" value="Unassembled WGS sequence"/>
</dbReference>
<evidence type="ECO:0000313" key="3">
    <source>
        <dbReference type="Proteomes" id="UP000003136"/>
    </source>
</evidence>
<protein>
    <recommendedName>
        <fullName evidence="4">ABC3 transporter permease protein domain-containing protein</fullName>
    </recommendedName>
</protein>
<dbReference type="HOGENOM" id="CLU_1393903_0_0_9"/>
<keyword evidence="3" id="KW-1185">Reference proteome</keyword>